<evidence type="ECO:0000259" key="4">
    <source>
        <dbReference type="Pfam" id="PF01048"/>
    </source>
</evidence>
<evidence type="ECO:0000313" key="6">
    <source>
        <dbReference type="Proteomes" id="UP000028521"/>
    </source>
</evidence>
<dbReference type="PANTHER" id="PTHR43691">
    <property type="entry name" value="URIDINE PHOSPHORYLASE"/>
    <property type="match status" value="1"/>
</dbReference>
<evidence type="ECO:0000256" key="2">
    <source>
        <dbReference type="ARBA" id="ARBA00021980"/>
    </source>
</evidence>
<evidence type="ECO:0000256" key="1">
    <source>
        <dbReference type="ARBA" id="ARBA00011888"/>
    </source>
</evidence>
<dbReference type="eggNOG" id="COG2820">
    <property type="taxonomic scope" value="Bacteria"/>
</dbReference>
<sequence>MAIKASELIINPDGSIYHLNLRPEHIAPTVITVGDPDRVDVVTKYFDTIEFKTRKREFHTQTGTLNGKRLSVVSTGIGTDNIDIVLNELDALVNINFETREVNPSPTSLDIVRIGTSGSIQADIPVDSFLLSEYAVGFDSLLHFYKSDHVLDVSISEALVKHLNWHKSKSTPYVVSGSSALLDRLTSKKTHIGFTATNVGFYGPQGRVLRLAVQDSELNDKLASFNHQGLKVTNMEMETAGIYGLAALLGHKALSLNAIIANRPLGEFSKYPKKITEALIRYTLEKLTQ</sequence>
<dbReference type="STRING" id="1197477.IA57_11965"/>
<dbReference type="Gene3D" id="3.40.50.1580">
    <property type="entry name" value="Nucleoside phosphorylase domain"/>
    <property type="match status" value="1"/>
</dbReference>
<proteinExistence type="predicted"/>
<dbReference type="InterPro" id="IPR000845">
    <property type="entry name" value="Nucleoside_phosphorylase_d"/>
</dbReference>
<dbReference type="Pfam" id="PF01048">
    <property type="entry name" value="PNP_UDP_1"/>
    <property type="match status" value="1"/>
</dbReference>
<dbReference type="EMBL" id="JPFK01000009">
    <property type="protein sequence ID" value="KFB00142.1"/>
    <property type="molecule type" value="Genomic_DNA"/>
</dbReference>
<dbReference type="RefSeq" id="WP_036123830.1">
    <property type="nucleotide sequence ID" value="NZ_BMET01000003.1"/>
</dbReference>
<organism evidence="5 6">
    <name type="scientific">Mangrovimonas yunxiaonensis</name>
    <dbReference type="NCBI Taxonomy" id="1197477"/>
    <lineage>
        <taxon>Bacteria</taxon>
        <taxon>Pseudomonadati</taxon>
        <taxon>Bacteroidota</taxon>
        <taxon>Flavobacteriia</taxon>
        <taxon>Flavobacteriales</taxon>
        <taxon>Flavobacteriaceae</taxon>
        <taxon>Mangrovimonas</taxon>
    </lineage>
</organism>
<dbReference type="PANTHER" id="PTHR43691:SF11">
    <property type="entry name" value="FI09636P-RELATED"/>
    <property type="match status" value="1"/>
</dbReference>
<dbReference type="InterPro" id="IPR035994">
    <property type="entry name" value="Nucleoside_phosphorylase_sf"/>
</dbReference>
<dbReference type="GO" id="GO:0005829">
    <property type="term" value="C:cytosol"/>
    <property type="evidence" value="ECO:0007669"/>
    <property type="project" value="TreeGrafter"/>
</dbReference>
<dbReference type="GO" id="GO:0004850">
    <property type="term" value="F:uridine phosphorylase activity"/>
    <property type="evidence" value="ECO:0007669"/>
    <property type="project" value="UniProtKB-EC"/>
</dbReference>
<comment type="catalytic activity">
    <reaction evidence="3">
        <text>uridine + phosphate = alpha-D-ribose 1-phosphate + uracil</text>
        <dbReference type="Rhea" id="RHEA:24388"/>
        <dbReference type="ChEBI" id="CHEBI:16704"/>
        <dbReference type="ChEBI" id="CHEBI:17568"/>
        <dbReference type="ChEBI" id="CHEBI:43474"/>
        <dbReference type="ChEBI" id="CHEBI:57720"/>
        <dbReference type="EC" id="2.4.2.3"/>
    </reaction>
</comment>
<dbReference type="OrthoDB" id="9772602at2"/>
<reference evidence="5 6" key="1">
    <citation type="journal article" date="2014" name="Genome Announc.">
        <title>Draft Genome Sequence of the Algicidal Bacterium Mangrovimonas yunxiaonensis Strain LY01.</title>
        <authorList>
            <person name="Li Y."/>
            <person name="Zhu H."/>
            <person name="Li C."/>
            <person name="Zhang H."/>
            <person name="Chen Z."/>
            <person name="Zheng W."/>
            <person name="Xu H."/>
            <person name="Zheng T."/>
        </authorList>
    </citation>
    <scope>NUCLEOTIDE SEQUENCE [LARGE SCALE GENOMIC DNA]</scope>
    <source>
        <strain evidence="5 6">LY01</strain>
    </source>
</reference>
<evidence type="ECO:0000256" key="3">
    <source>
        <dbReference type="ARBA" id="ARBA00048447"/>
    </source>
</evidence>
<dbReference type="SUPFAM" id="SSF53167">
    <property type="entry name" value="Purine and uridine phosphorylases"/>
    <property type="match status" value="1"/>
</dbReference>
<dbReference type="GO" id="GO:0004731">
    <property type="term" value="F:purine-nucleoside phosphorylase activity"/>
    <property type="evidence" value="ECO:0007669"/>
    <property type="project" value="TreeGrafter"/>
</dbReference>
<keyword evidence="6" id="KW-1185">Reference proteome</keyword>
<dbReference type="CDD" id="cd00436">
    <property type="entry name" value="UP_TbUP-like"/>
    <property type="match status" value="1"/>
</dbReference>
<feature type="domain" description="Nucleoside phosphorylase" evidence="4">
    <location>
        <begin position="29"/>
        <end position="260"/>
    </location>
</feature>
<protein>
    <recommendedName>
        <fullName evidence="2">Uridine phosphorylase</fullName>
        <ecNumber evidence="1">2.4.2.3</ecNumber>
    </recommendedName>
</protein>
<accession>A0A084THF6</accession>
<name>A0A084THF6_9FLAO</name>
<gene>
    <name evidence="5" type="ORF">IA57_11965</name>
</gene>
<dbReference type="GO" id="GO:0006152">
    <property type="term" value="P:purine nucleoside catabolic process"/>
    <property type="evidence" value="ECO:0007669"/>
    <property type="project" value="TreeGrafter"/>
</dbReference>
<reference evidence="6" key="2">
    <citation type="submission" date="2014-07" db="EMBL/GenBank/DDBJ databases">
        <title>Genome sequence of Mangrovimonas yunxiaonensis.</title>
        <authorList>
            <person name="Li Y."/>
            <person name="Zheng T."/>
        </authorList>
    </citation>
    <scope>NUCLEOTIDE SEQUENCE [LARGE SCALE GENOMIC DNA]</scope>
    <source>
        <strain evidence="6">LY01</strain>
    </source>
</reference>
<comment type="caution">
    <text evidence="5">The sequence shown here is derived from an EMBL/GenBank/DDBJ whole genome shotgun (WGS) entry which is preliminary data.</text>
</comment>
<dbReference type="AlphaFoldDB" id="A0A084THF6"/>
<dbReference type="EC" id="2.4.2.3" evidence="1"/>
<dbReference type="Proteomes" id="UP000028521">
    <property type="component" value="Unassembled WGS sequence"/>
</dbReference>
<evidence type="ECO:0000313" key="5">
    <source>
        <dbReference type="EMBL" id="KFB00142.1"/>
    </source>
</evidence>